<dbReference type="Proteomes" id="UP000317715">
    <property type="component" value="Unassembled WGS sequence"/>
</dbReference>
<dbReference type="OrthoDB" id="4954842at2"/>
<dbReference type="RefSeq" id="WP_141283820.1">
    <property type="nucleotide sequence ID" value="NZ_BAAAWK010000001.1"/>
</dbReference>
<gene>
    <name evidence="1" type="ORF">AAU01_23920</name>
</gene>
<evidence type="ECO:0000313" key="1">
    <source>
        <dbReference type="EMBL" id="GEB19637.1"/>
    </source>
</evidence>
<dbReference type="EMBL" id="BJMD01000013">
    <property type="protein sequence ID" value="GEB19637.1"/>
    <property type="molecule type" value="Genomic_DNA"/>
</dbReference>
<proteinExistence type="predicted"/>
<reference evidence="1 2" key="1">
    <citation type="submission" date="2019-06" db="EMBL/GenBank/DDBJ databases">
        <title>Whole genome shotgun sequence of Paenarthrobacter aurescens NBRC 12136.</title>
        <authorList>
            <person name="Hosoyama A."/>
            <person name="Uohara A."/>
            <person name="Ohji S."/>
            <person name="Ichikawa N."/>
        </authorList>
    </citation>
    <scope>NUCLEOTIDE SEQUENCE [LARGE SCALE GENOMIC DNA]</scope>
    <source>
        <strain evidence="1 2">NBRC 12136</strain>
    </source>
</reference>
<sequence length="77" mass="8379">MDILLVLAAVLGVPALLAALWYWSSRHNKRGNVRRGATGGMLGVVDEIFRPETHQAVQIQKIQQELPAPAPAPKPKS</sequence>
<evidence type="ECO:0000313" key="2">
    <source>
        <dbReference type="Proteomes" id="UP000317715"/>
    </source>
</evidence>
<dbReference type="AlphaFoldDB" id="A0A4Y3NEQ2"/>
<accession>A0A4Y3NEQ2</accession>
<keyword evidence="2" id="KW-1185">Reference proteome</keyword>
<comment type="caution">
    <text evidence="1">The sequence shown here is derived from an EMBL/GenBank/DDBJ whole genome shotgun (WGS) entry which is preliminary data.</text>
</comment>
<name>A0A4Y3NEQ2_PAEAU</name>
<organism evidence="1 2">
    <name type="scientific">Paenarthrobacter aurescens</name>
    <name type="common">Arthrobacter aurescens</name>
    <dbReference type="NCBI Taxonomy" id="43663"/>
    <lineage>
        <taxon>Bacteria</taxon>
        <taxon>Bacillati</taxon>
        <taxon>Actinomycetota</taxon>
        <taxon>Actinomycetes</taxon>
        <taxon>Micrococcales</taxon>
        <taxon>Micrococcaceae</taxon>
        <taxon>Paenarthrobacter</taxon>
    </lineage>
</organism>
<dbReference type="GeneID" id="97302742"/>
<protein>
    <submittedName>
        <fullName evidence="1">Uncharacterized protein</fullName>
    </submittedName>
</protein>